<sequence length="407" mass="44706">MPQLDGASLLKAGARSVLRPHRLAVGDTAPAVAEAAHGLLAGPTGLGTSAARLFRTAVAEAETAPDRPADGGSDKRSDGGSEERSEGSSVRVPPLYCPDAERDDPALGEEVNNRLVEWAEEIGIFQGRLERLRSHDFGRLFMLAHPDTDDPERILTAARCGLAEWAVDDHWVDEGEDTTPELIGSRLALAHAVVDPVRLPARYLAEFENVVRKEPVLRAFRSCLDHLARIASPTQVARLRHELAVMFVGYNQEAEWRSSGRTPAVWEYMLHRYENAFYPCMVLVDPVGGYELPAAEFADARVRRTYLYAGTANVLLNDLYSMTKEDPTDTNLPNLLAVEDNCSLQEAVDRAACIHDELMHTVEAECAVLSAAGSPELRRYLAGLWAWMGGSKEWHATSPRYHGASTQ</sequence>
<evidence type="ECO:0000256" key="5">
    <source>
        <dbReference type="ARBA" id="ARBA00035573"/>
    </source>
</evidence>
<comment type="caution">
    <text evidence="9">The sequence shown here is derived from an EMBL/GenBank/DDBJ whole genome shotgun (WGS) entry which is preliminary data.</text>
</comment>
<dbReference type="PANTHER" id="PTHR35201:SF4">
    <property type="entry name" value="BETA-PINACENE SYNTHASE-RELATED"/>
    <property type="match status" value="1"/>
</dbReference>
<evidence type="ECO:0000256" key="1">
    <source>
        <dbReference type="ARBA" id="ARBA00001946"/>
    </source>
</evidence>
<dbReference type="Proteomes" id="UP000659223">
    <property type="component" value="Unassembled WGS sequence"/>
</dbReference>
<organism evidence="9 10">
    <name type="scientific">Streptomyces hiroshimensis</name>
    <dbReference type="NCBI Taxonomy" id="66424"/>
    <lineage>
        <taxon>Bacteria</taxon>
        <taxon>Bacillati</taxon>
        <taxon>Actinomycetota</taxon>
        <taxon>Actinomycetes</taxon>
        <taxon>Kitasatosporales</taxon>
        <taxon>Streptomycetaceae</taxon>
        <taxon>Streptomyces</taxon>
    </lineage>
</organism>
<keyword evidence="4 7" id="KW-0456">Lyase</keyword>
<keyword evidence="2 7" id="KW-0479">Metal-binding</keyword>
<evidence type="ECO:0000256" key="2">
    <source>
        <dbReference type="ARBA" id="ARBA00022723"/>
    </source>
</evidence>
<feature type="region of interest" description="Disordered" evidence="8">
    <location>
        <begin position="60"/>
        <end position="106"/>
    </location>
</feature>
<dbReference type="SUPFAM" id="SSF48576">
    <property type="entry name" value="Terpenoid synthases"/>
    <property type="match status" value="1"/>
</dbReference>
<keyword evidence="3 7" id="KW-0460">Magnesium</keyword>
<dbReference type="EC" id="4.2.3.-" evidence="7"/>
<reference evidence="10" key="1">
    <citation type="journal article" date="2019" name="Int. J. Syst. Evol. Microbiol.">
        <title>The Global Catalogue of Microorganisms (GCM) 10K type strain sequencing project: providing services to taxonomists for standard genome sequencing and annotation.</title>
        <authorList>
            <consortium name="The Broad Institute Genomics Platform"/>
            <consortium name="The Broad Institute Genome Sequencing Center for Infectious Disease"/>
            <person name="Wu L."/>
            <person name="Ma J."/>
        </authorList>
    </citation>
    <scope>NUCLEOTIDE SEQUENCE [LARGE SCALE GENOMIC DNA]</scope>
    <source>
        <strain evidence="10">JCM 4586</strain>
    </source>
</reference>
<dbReference type="PANTHER" id="PTHR35201">
    <property type="entry name" value="TERPENE SYNTHASE"/>
    <property type="match status" value="1"/>
</dbReference>
<feature type="compositionally biased region" description="Basic and acidic residues" evidence="8">
    <location>
        <begin position="64"/>
        <end position="86"/>
    </location>
</feature>
<evidence type="ECO:0000313" key="9">
    <source>
        <dbReference type="EMBL" id="GGY01313.1"/>
    </source>
</evidence>
<dbReference type="SFLD" id="SFLDG01020">
    <property type="entry name" value="Terpene_Cyclase_Like_2"/>
    <property type="match status" value="1"/>
</dbReference>
<evidence type="ECO:0000256" key="7">
    <source>
        <dbReference type="RuleBase" id="RU366034"/>
    </source>
</evidence>
<evidence type="ECO:0000256" key="4">
    <source>
        <dbReference type="ARBA" id="ARBA00023239"/>
    </source>
</evidence>
<evidence type="ECO:0000313" key="10">
    <source>
        <dbReference type="Proteomes" id="UP000659223"/>
    </source>
</evidence>
<protein>
    <recommendedName>
        <fullName evidence="7">Terpene synthase</fullName>
        <ecNumber evidence="7">4.2.3.-</ecNumber>
    </recommendedName>
</protein>
<dbReference type="InterPro" id="IPR034686">
    <property type="entry name" value="Terpene_cyclase-like_2"/>
</dbReference>
<dbReference type="EMBL" id="BMUT01000013">
    <property type="protein sequence ID" value="GGY01313.1"/>
    <property type="molecule type" value="Genomic_DNA"/>
</dbReference>
<dbReference type="Gene3D" id="1.10.600.10">
    <property type="entry name" value="Farnesyl Diphosphate Synthase"/>
    <property type="match status" value="1"/>
</dbReference>
<evidence type="ECO:0000256" key="8">
    <source>
        <dbReference type="SAM" id="MobiDB-lite"/>
    </source>
</evidence>
<proteinExistence type="inferred from homology"/>
<name>A0ABQ2Z0S2_9ACTN</name>
<gene>
    <name evidence="9" type="ORF">GCM10010324_55200</name>
</gene>
<comment type="cofactor">
    <cofactor evidence="1 7">
        <name>Mg(2+)</name>
        <dbReference type="ChEBI" id="CHEBI:18420"/>
    </cofactor>
</comment>
<dbReference type="NCBIfam" id="NF041167">
    <property type="entry name" value="f2_encap_cargo2"/>
    <property type="match status" value="1"/>
</dbReference>
<comment type="similarity">
    <text evidence="6">Belongs to the terpene synthase family. 2-methylisoborneol synthase subfamily.</text>
</comment>
<comment type="catalytic activity">
    <reaction evidence="5">
        <text>(E)-2-methylgeranyl diphosphate + H2O = 2-methylisoborneol + diphosphate</text>
        <dbReference type="Rhea" id="RHEA:32571"/>
        <dbReference type="ChEBI" id="CHEBI:15377"/>
        <dbReference type="ChEBI" id="CHEBI:33019"/>
        <dbReference type="ChEBI" id="CHEBI:61984"/>
        <dbReference type="ChEBI" id="CHEBI:61987"/>
        <dbReference type="EC" id="4.2.3.118"/>
    </reaction>
</comment>
<keyword evidence="10" id="KW-1185">Reference proteome</keyword>
<dbReference type="SFLD" id="SFLDS00005">
    <property type="entry name" value="Isoprenoid_Synthase_Type_I"/>
    <property type="match status" value="1"/>
</dbReference>
<dbReference type="InterPro" id="IPR008949">
    <property type="entry name" value="Isoprenoid_synthase_dom_sf"/>
</dbReference>
<accession>A0ABQ2Z0S2</accession>
<evidence type="ECO:0000256" key="6">
    <source>
        <dbReference type="ARBA" id="ARBA00035653"/>
    </source>
</evidence>
<dbReference type="Pfam" id="PF19086">
    <property type="entry name" value="Terpene_syn_C_2"/>
    <property type="match status" value="1"/>
</dbReference>
<dbReference type="InterPro" id="IPR047945">
    <property type="entry name" value="MIB_synthase"/>
</dbReference>
<evidence type="ECO:0000256" key="3">
    <source>
        <dbReference type="ARBA" id="ARBA00022842"/>
    </source>
</evidence>